<accession>A0A0X8HGH6</accession>
<dbReference type="PANTHER" id="PTHR30570">
    <property type="entry name" value="PERIPLASMIC PHOSPHATE BINDING COMPONENT OF PHOSPHATE ABC TRANSPORTER"/>
    <property type="match status" value="1"/>
</dbReference>
<dbReference type="Pfam" id="PF12849">
    <property type="entry name" value="PBP_like_2"/>
    <property type="match status" value="1"/>
</dbReference>
<dbReference type="InterPro" id="IPR050811">
    <property type="entry name" value="Phosphate_ABC_transporter"/>
</dbReference>
<evidence type="ECO:0000313" key="3">
    <source>
        <dbReference type="EMBL" id="AMD02140.1"/>
    </source>
</evidence>
<evidence type="ECO:0000313" key="4">
    <source>
        <dbReference type="Proteomes" id="UP000063387"/>
    </source>
</evidence>
<reference evidence="3 4" key="1">
    <citation type="journal article" date="2016" name="Genome Announc.">
        <title>Draft Genome Sequence of 'Halomonas chromatireducens' Strain AGD 8-3, a Haloalkaliphilic Chromate- and Selenite-Reducing Gammaproteobacterium.</title>
        <authorList>
            <person name="Sharko F.S."/>
            <person name="Shapovalova A.A."/>
            <person name="Tsygankova S.V."/>
            <person name="Komova A.V."/>
            <person name="Boulygina E.S."/>
            <person name="Teslyuk A.B."/>
            <person name="Gotovtsev P.M."/>
            <person name="Namsaraev Z.B."/>
            <person name="Khijniak T.V."/>
            <person name="Nedoluzhko A.V."/>
            <person name="Vasilov R.G."/>
        </authorList>
    </citation>
    <scope>NUCLEOTIDE SEQUENCE [LARGE SCALE GENOMIC DNA]</scope>
    <source>
        <strain evidence="3 4">AGD 8-3</strain>
    </source>
</reference>
<dbReference type="STRING" id="507626.LOKO_03093"/>
<dbReference type="EMBL" id="CP014226">
    <property type="protein sequence ID" value="AMD02140.1"/>
    <property type="molecule type" value="Genomic_DNA"/>
</dbReference>
<feature type="domain" description="PBP" evidence="2">
    <location>
        <begin position="48"/>
        <end position="298"/>
    </location>
</feature>
<evidence type="ECO:0000259" key="2">
    <source>
        <dbReference type="Pfam" id="PF12849"/>
    </source>
</evidence>
<protein>
    <submittedName>
        <fullName evidence="3">Phosphate-binding protein PstS</fullName>
    </submittedName>
</protein>
<dbReference type="AlphaFoldDB" id="A0A0X8HGH6"/>
<dbReference type="KEGG" id="hco:LOKO_03093"/>
<keyword evidence="4" id="KW-1185">Reference proteome</keyword>
<dbReference type="InterPro" id="IPR024370">
    <property type="entry name" value="PBP_domain"/>
</dbReference>
<reference evidence="3 4" key="2">
    <citation type="submission" date="2016-02" db="EMBL/GenBank/DDBJ databases">
        <authorList>
            <person name="Wen L."/>
            <person name="He K."/>
            <person name="Yang H."/>
        </authorList>
    </citation>
    <scope>NUCLEOTIDE SEQUENCE [LARGE SCALE GENOMIC DNA]</scope>
    <source>
        <strain evidence="3 4">AGD 8-3</strain>
    </source>
</reference>
<dbReference type="Gene3D" id="3.40.190.10">
    <property type="entry name" value="Periplasmic binding protein-like II"/>
    <property type="match status" value="2"/>
</dbReference>
<dbReference type="Proteomes" id="UP000063387">
    <property type="component" value="Chromosome"/>
</dbReference>
<proteinExistence type="predicted"/>
<keyword evidence="1" id="KW-0732">Signal</keyword>
<name>A0A0X8HGH6_9GAMM</name>
<sequence length="329" mass="35840">MRPASGRWLLRWRRGLLALLVGLAWLPVQAQSLGQAPLRGDMPDMPMGTLGTVGSDTLAGLMLRWGEQLTHHYPGVRLQLQVSGSASAPPALTAGTTRLGPMSRPMTDEEREAFMARHGYPPLEVEVARDALAVVVHRHHPLDVLPLEALDAIFSRTRRCGAEHAVDRWEQLGLDFPTRRIELHGRNLASGSYGLFRQRALCDGQYRRRLNEHPGSAAVVAAVTESLDAIGYAGLNHLTPGVKALGLVDAEGALHTPDTESVQRGDYPLGRSLYLYLNLPPGDVLPAPERAFLDLVLSPQGQETVASLGFVALPEETLSRQRHDLGLTP</sequence>
<dbReference type="PANTHER" id="PTHR30570:SF6">
    <property type="entry name" value="PHOSPHATE-BINDING PROTEIN PSTS"/>
    <property type="match status" value="1"/>
</dbReference>
<evidence type="ECO:0000256" key="1">
    <source>
        <dbReference type="ARBA" id="ARBA00022729"/>
    </source>
</evidence>
<dbReference type="CDD" id="cd13653">
    <property type="entry name" value="PBP2_phosphate_like_1"/>
    <property type="match status" value="1"/>
</dbReference>
<dbReference type="SUPFAM" id="SSF53850">
    <property type="entry name" value="Periplasmic binding protein-like II"/>
    <property type="match status" value="1"/>
</dbReference>
<dbReference type="PATRIC" id="fig|507626.3.peg.3088"/>
<gene>
    <name evidence="3" type="primary">pstS_1</name>
    <name evidence="3" type="ORF">LOKO_03093</name>
</gene>
<organism evidence="3 4">
    <name type="scientific">Halomonas chromatireducens</name>
    <dbReference type="NCBI Taxonomy" id="507626"/>
    <lineage>
        <taxon>Bacteria</taxon>
        <taxon>Pseudomonadati</taxon>
        <taxon>Pseudomonadota</taxon>
        <taxon>Gammaproteobacteria</taxon>
        <taxon>Oceanospirillales</taxon>
        <taxon>Halomonadaceae</taxon>
        <taxon>Halomonas</taxon>
    </lineage>
</organism>